<organism evidence="2 3">
    <name type="scientific">Pseudomonas frederiksbergensis</name>
    <dbReference type="NCBI Taxonomy" id="104087"/>
    <lineage>
        <taxon>Bacteria</taxon>
        <taxon>Pseudomonadati</taxon>
        <taxon>Pseudomonadota</taxon>
        <taxon>Gammaproteobacteria</taxon>
        <taxon>Pseudomonadales</taxon>
        <taxon>Pseudomonadaceae</taxon>
        <taxon>Pseudomonas</taxon>
    </lineage>
</organism>
<dbReference type="GO" id="GO:0016757">
    <property type="term" value="F:glycosyltransferase activity"/>
    <property type="evidence" value="ECO:0007669"/>
    <property type="project" value="InterPro"/>
</dbReference>
<dbReference type="Gene3D" id="3.40.50.2000">
    <property type="entry name" value="Glycogen Phosphorylase B"/>
    <property type="match status" value="2"/>
</dbReference>
<dbReference type="EMBL" id="CP023466">
    <property type="protein sequence ID" value="ATE78982.1"/>
    <property type="molecule type" value="Genomic_DNA"/>
</dbReference>
<dbReference type="AlphaFoldDB" id="A0AB33EI14"/>
<dbReference type="PANTHER" id="PTHR46401:SF9">
    <property type="entry name" value="MANNOSYLTRANSFERASE A"/>
    <property type="match status" value="1"/>
</dbReference>
<sequence length="1065" mass="117597">MRIVIDMQGAQARLTRLDSSCYITKLARALALQSGEHEVILALSGLFDGTIEAIRAQFHGVLPSKNIHVWSAPGPVNRLDPDNEGRAKAAELIREAFLANLKPDLVLLSNVFDSADNESILTIGVLAQSIRSVVVLESLGQSGEVTPRGLYWAQQIQQIRRAELVMVTRPLDPQYVSQTLGLPAAQVDALSANSATGFEEASLREDAGAVLALLARGAMQKERVSTSSLRQKLAYVSPLPPQKSGIAGYSAELLPELSRYYDIDVVTDQPQVNDPWILANCQVRSVEWFRQNASRYQRVIYHFGNNPMHAFMFELLDEIAGVVVLHDFYLSDVQWYRQVHGIKPDVWIKELYQGHGYKAVADFHQDGVHSTLSKYPGSLGVINQAVGVIVHSNYSESLARQWYGERARCSAIPLLRVPAINLDRARARAALGLSSDDFVVCSFGFMGKTKLNHRLLAAWEDSALLRQDRNCKLFFVGQNEASNYGEDIERHLKKRRQSSSVSIVGWTDTRTYELYLAAADVGVQLRELSRGETSAAVLDCLNYGLATVINANGAMADLPDDVLIKLEDDFSDAQLTQALEWLRSEPEARASLGDLAATYVRSDHAPAFCAQRYFESIEAHYLDHSRYQAFMSAVGHVVTDFSESVDIIAMSKAIALNQPPAVGLRRIYVDVSAMIRVDLRTGIQRVVRALLLALIESPPAGYLFEPVFLSDSGGDWHWRYARNFMLSLMSCPTGWLLDEPVDMQPGEQFLGLDFSGSFIVEAGKRGVFSRLRERGVRTSFVVYDLIPIQFAEHFPAGTKEGHADWLYEISKADAALCISASVAADLQSWVAAHGAPRLSPSPLQTSWFHLGADLAASMPSNGLAQGANEVLECLRSVPSFLSVGTIEPRKGHTQTLAAFDLLWAQGEQVNLVIVGKQGWMVDALCTRLRNHPQLNKHLFWLEGISDEYLEKVYAAASCLLAASEGEGFGLPLIEAAQHKLPILARALPVFREVAGKYAAFFEGDSAQSLADAITQWLQDYRDGSTIESVNMPWLTWKQSAEQFKRALLAPQCSQPVINKTASQCA</sequence>
<gene>
    <name evidence="2" type="ORF">CNN82_22145</name>
</gene>
<reference evidence="2 3" key="1">
    <citation type="submission" date="2017-09" db="EMBL/GenBank/DDBJ databases">
        <title>Complete Genome sequence of Lysobacter capsici KNU-15.</title>
        <authorList>
            <person name="Kim M.-C."/>
            <person name="Yi H."/>
            <person name="Lee D.-W."/>
            <person name="Shin J.-H."/>
        </authorList>
    </citation>
    <scope>NUCLEOTIDE SEQUENCE [LARGE SCALE GENOMIC DNA]</scope>
    <source>
        <strain evidence="2 3">KNU-15</strain>
    </source>
</reference>
<dbReference type="InterPro" id="IPR001296">
    <property type="entry name" value="Glyco_trans_1"/>
</dbReference>
<feature type="domain" description="Glycosyl transferase family 1" evidence="1">
    <location>
        <begin position="879"/>
        <end position="1020"/>
    </location>
</feature>
<evidence type="ECO:0000313" key="2">
    <source>
        <dbReference type="EMBL" id="ATE78982.1"/>
    </source>
</evidence>
<proteinExistence type="predicted"/>
<dbReference type="Proteomes" id="UP000218385">
    <property type="component" value="Chromosome"/>
</dbReference>
<dbReference type="PANTHER" id="PTHR46401">
    <property type="entry name" value="GLYCOSYLTRANSFERASE WBBK-RELATED"/>
    <property type="match status" value="1"/>
</dbReference>
<dbReference type="Pfam" id="PF00534">
    <property type="entry name" value="Glycos_transf_1"/>
    <property type="match status" value="1"/>
</dbReference>
<name>A0AB33EI14_9PSED</name>
<dbReference type="CDD" id="cd03809">
    <property type="entry name" value="GT4_MtfB-like"/>
    <property type="match status" value="1"/>
</dbReference>
<dbReference type="CDD" id="cd03801">
    <property type="entry name" value="GT4_PimA-like"/>
    <property type="match status" value="1"/>
</dbReference>
<protein>
    <recommendedName>
        <fullName evidence="1">Glycosyl transferase family 1 domain-containing protein</fullName>
    </recommendedName>
</protein>
<dbReference type="SUPFAM" id="SSF53756">
    <property type="entry name" value="UDP-Glycosyltransferase/glycogen phosphorylase"/>
    <property type="match status" value="2"/>
</dbReference>
<evidence type="ECO:0000259" key="1">
    <source>
        <dbReference type="Pfam" id="PF00534"/>
    </source>
</evidence>
<dbReference type="RefSeq" id="WP_096480866.1">
    <property type="nucleotide sequence ID" value="NZ_CP023466.1"/>
</dbReference>
<evidence type="ECO:0000313" key="3">
    <source>
        <dbReference type="Proteomes" id="UP000218385"/>
    </source>
</evidence>
<accession>A0AB33EI14</accession>